<dbReference type="InterPro" id="IPR016039">
    <property type="entry name" value="Thiolase-like"/>
</dbReference>
<proteinExistence type="predicted"/>
<comment type="caution">
    <text evidence="1">The sequence shown here is derived from an EMBL/GenBank/DDBJ whole genome shotgun (WGS) entry which is preliminary data.</text>
</comment>
<dbReference type="RefSeq" id="WP_251485988.1">
    <property type="nucleotide sequence ID" value="NZ_CAJSLV010000042.1"/>
</dbReference>
<dbReference type="Proteomes" id="UP001152519">
    <property type="component" value="Unassembled WGS sequence"/>
</dbReference>
<dbReference type="Gene3D" id="3.40.47.10">
    <property type="match status" value="1"/>
</dbReference>
<evidence type="ECO:0000313" key="1">
    <source>
        <dbReference type="EMBL" id="CAG6391986.1"/>
    </source>
</evidence>
<accession>A0A9W4DR28</accession>
<dbReference type="GO" id="GO:0016747">
    <property type="term" value="F:acyltransferase activity, transferring groups other than amino-acyl groups"/>
    <property type="evidence" value="ECO:0007669"/>
    <property type="project" value="UniProtKB-ARBA"/>
</dbReference>
<reference evidence="1" key="1">
    <citation type="submission" date="2021-05" db="EMBL/GenBank/DDBJ databases">
        <authorList>
            <person name="Arsene-Ploetze F."/>
        </authorList>
    </citation>
    <scope>NUCLEOTIDE SEQUENCE</scope>
    <source>
        <strain evidence="1">DSM 42138</strain>
    </source>
</reference>
<evidence type="ECO:0000313" key="2">
    <source>
        <dbReference type="Proteomes" id="UP001152519"/>
    </source>
</evidence>
<protein>
    <submittedName>
        <fullName evidence="1">Uncharacterized protein</fullName>
    </submittedName>
</protein>
<name>A0A9W4DR28_9ACTN</name>
<keyword evidence="2" id="KW-1185">Reference proteome</keyword>
<dbReference type="AlphaFoldDB" id="A0A9W4DR28"/>
<sequence length="295" mass="31153">MPALPAALALESAVWLVADHRNPYGYDQELLDYHRDLIAPHGLPLRGDLVRSGTGVSFTDLAHRLVGAAHRSGLPWPQGPDLLVLAYALPDYHPLTTVSAGVNRLLGGGARSFAVSEQGLRAPYTALRLARAYARSGRCARLALLVLEQTTLPYAEPLLEQRRLADSGALLFFGQDGGYGPASPPAAVPEGRLAGALAAAADGVPERDVLVVAGPGADAAELAAAGLPCHRAGPGSYCTGVWLDLARHHRDWAARYRALVLCDTDPRTGRSSVLALHYRGAAPTSARLPARSAHR</sequence>
<dbReference type="EMBL" id="CAJSLV010000042">
    <property type="protein sequence ID" value="CAG6391986.1"/>
    <property type="molecule type" value="Genomic_DNA"/>
</dbReference>
<gene>
    <name evidence="1" type="ORF">SCOCK_140185</name>
</gene>
<organism evidence="1 2">
    <name type="scientific">Actinacidiphila cocklensis</name>
    <dbReference type="NCBI Taxonomy" id="887465"/>
    <lineage>
        <taxon>Bacteria</taxon>
        <taxon>Bacillati</taxon>
        <taxon>Actinomycetota</taxon>
        <taxon>Actinomycetes</taxon>
        <taxon>Kitasatosporales</taxon>
        <taxon>Streptomycetaceae</taxon>
        <taxon>Actinacidiphila</taxon>
    </lineage>
</organism>